<keyword evidence="1" id="KW-0472">Membrane</keyword>
<protein>
    <submittedName>
        <fullName evidence="2">Uncharacterized protein</fullName>
    </submittedName>
</protein>
<keyword evidence="2" id="KW-0934">Plastid</keyword>
<geneLocation type="plastid" evidence="2"/>
<feature type="transmembrane region" description="Helical" evidence="1">
    <location>
        <begin position="27"/>
        <end position="46"/>
    </location>
</feature>
<gene>
    <name evidence="2" type="primary">orf92</name>
</gene>
<dbReference type="GeneID" id="55752410"/>
<dbReference type="EMBL" id="MT364382">
    <property type="protein sequence ID" value="QKE31071.1"/>
    <property type="molecule type" value="Genomic_DNA"/>
</dbReference>
<accession>A0A7D3UGR3</accession>
<keyword evidence="1" id="KW-1133">Transmembrane helix</keyword>
<proteinExistence type="predicted"/>
<feature type="transmembrane region" description="Helical" evidence="1">
    <location>
        <begin position="67"/>
        <end position="88"/>
    </location>
</feature>
<evidence type="ECO:0000256" key="1">
    <source>
        <dbReference type="SAM" id="Phobius"/>
    </source>
</evidence>
<sequence length="92" mass="11105">MYNHINKYIYILELYMKEEFYRLIDELILFILERLLGALCLVGYIAKRRIYLRLCFIFENFFKAFVRILKILIFALLFLAALSSIFSFKCAV</sequence>
<name>A0A7D3UGR3_9EUKA</name>
<reference evidence="2" key="1">
    <citation type="submission" date="2020-04" db="EMBL/GenBank/DDBJ databases">
        <authorList>
            <person name="Hulatt C.J."/>
            <person name="Posewitz M.C."/>
        </authorList>
    </citation>
    <scope>NUCLEOTIDE SEQUENCE</scope>
    <source>
        <strain evidence="2">NIVA-4/92</strain>
    </source>
</reference>
<keyword evidence="1" id="KW-0812">Transmembrane</keyword>
<organism evidence="2">
    <name type="scientific">Pavlova sp. NIVA-4/92</name>
    <dbReference type="NCBI Taxonomy" id="2686093"/>
    <lineage>
        <taxon>Eukaryota</taxon>
        <taxon>Haptista</taxon>
        <taxon>Haptophyta</taxon>
        <taxon>Pavlovophyceae</taxon>
        <taxon>Pavlovales</taxon>
        <taxon>Pavlovaceae</taxon>
        <taxon>Pavlova</taxon>
    </lineage>
</organism>
<dbReference type="RefSeq" id="YP_009863740.1">
    <property type="nucleotide sequence ID" value="NC_049013.1"/>
</dbReference>
<dbReference type="AlphaFoldDB" id="A0A7D3UGR3"/>
<evidence type="ECO:0000313" key="2">
    <source>
        <dbReference type="EMBL" id="QKE31071.1"/>
    </source>
</evidence>